<dbReference type="EMBL" id="KB908855">
    <property type="protein sequence ID" value="EOA82198.1"/>
    <property type="molecule type" value="Genomic_DNA"/>
</dbReference>
<evidence type="ECO:0000313" key="3">
    <source>
        <dbReference type="Proteomes" id="UP000016935"/>
    </source>
</evidence>
<dbReference type="RefSeq" id="XP_008030131.1">
    <property type="nucleotide sequence ID" value="XM_008031940.1"/>
</dbReference>
<dbReference type="OrthoDB" id="3693807at2759"/>
<gene>
    <name evidence="2" type="ORF">SETTUDRAFT_34937</name>
</gene>
<feature type="compositionally biased region" description="Acidic residues" evidence="1">
    <location>
        <begin position="207"/>
        <end position="238"/>
    </location>
</feature>
<proteinExistence type="predicted"/>
<reference evidence="2 3" key="1">
    <citation type="journal article" date="2012" name="PLoS Pathog.">
        <title>Diverse lifestyles and strategies of plant pathogenesis encoded in the genomes of eighteen Dothideomycetes fungi.</title>
        <authorList>
            <person name="Ohm R.A."/>
            <person name="Feau N."/>
            <person name="Henrissat B."/>
            <person name="Schoch C.L."/>
            <person name="Horwitz B.A."/>
            <person name="Barry K.W."/>
            <person name="Condon B.J."/>
            <person name="Copeland A.C."/>
            <person name="Dhillon B."/>
            <person name="Glaser F."/>
            <person name="Hesse C.N."/>
            <person name="Kosti I."/>
            <person name="LaButti K."/>
            <person name="Lindquist E.A."/>
            <person name="Lucas S."/>
            <person name="Salamov A.A."/>
            <person name="Bradshaw R.E."/>
            <person name="Ciuffetti L."/>
            <person name="Hamelin R.C."/>
            <person name="Kema G.H.J."/>
            <person name="Lawrence C."/>
            <person name="Scott J.A."/>
            <person name="Spatafora J.W."/>
            <person name="Turgeon B.G."/>
            <person name="de Wit P.J.G.M."/>
            <person name="Zhong S."/>
            <person name="Goodwin S.B."/>
            <person name="Grigoriev I.V."/>
        </authorList>
    </citation>
    <scope>NUCLEOTIDE SEQUENCE [LARGE SCALE GENOMIC DNA]</scope>
    <source>
        <strain evidence="3">28A</strain>
    </source>
</reference>
<keyword evidence="3" id="KW-1185">Reference proteome</keyword>
<reference evidence="2 3" key="2">
    <citation type="journal article" date="2013" name="PLoS Genet.">
        <title>Comparative genome structure, secondary metabolite, and effector coding capacity across Cochliobolus pathogens.</title>
        <authorList>
            <person name="Condon B.J."/>
            <person name="Leng Y."/>
            <person name="Wu D."/>
            <person name="Bushley K.E."/>
            <person name="Ohm R.A."/>
            <person name="Otillar R."/>
            <person name="Martin J."/>
            <person name="Schackwitz W."/>
            <person name="Grimwood J."/>
            <person name="MohdZainudin N."/>
            <person name="Xue C."/>
            <person name="Wang R."/>
            <person name="Manning V.A."/>
            <person name="Dhillon B."/>
            <person name="Tu Z.J."/>
            <person name="Steffenson B.J."/>
            <person name="Salamov A."/>
            <person name="Sun H."/>
            <person name="Lowry S."/>
            <person name="LaButti K."/>
            <person name="Han J."/>
            <person name="Copeland A."/>
            <person name="Lindquist E."/>
            <person name="Barry K."/>
            <person name="Schmutz J."/>
            <person name="Baker S.E."/>
            <person name="Ciuffetti L.M."/>
            <person name="Grigoriev I.V."/>
            <person name="Zhong S."/>
            <person name="Turgeon B.G."/>
        </authorList>
    </citation>
    <scope>NUCLEOTIDE SEQUENCE [LARGE SCALE GENOMIC DNA]</scope>
    <source>
        <strain evidence="3">28A</strain>
    </source>
</reference>
<feature type="compositionally biased region" description="Low complexity" evidence="1">
    <location>
        <begin position="20"/>
        <end position="34"/>
    </location>
</feature>
<dbReference type="GeneID" id="19403965"/>
<accession>R0JLU0</accession>
<dbReference type="STRING" id="671987.R0JLU0"/>
<sequence length="238" mass="26004">MSNTPPVAPEYISSPPANPPSLLSQSLAPQSTSPNREVQSTPNRELPCTPPGREIPCTSPPGAPTAPVRQRVEMIFPFPNQDAPPTVEQPPSHASSDPIRMPRRLRSSTTPRVPPLHYQPLRSYLPASWRPLPARVHHRDDTVVHYCALGSNGWEAMQQERVRRSQEDIGKIDVAWAASGGGVILNFKRDRKGKGREGQGQGAETVSVEDEGEGEQGSEGDGGLEEERGEEADDERED</sequence>
<evidence type="ECO:0000313" key="2">
    <source>
        <dbReference type="EMBL" id="EOA82198.1"/>
    </source>
</evidence>
<evidence type="ECO:0000256" key="1">
    <source>
        <dbReference type="SAM" id="MobiDB-lite"/>
    </source>
</evidence>
<organism evidence="2 3">
    <name type="scientific">Exserohilum turcicum (strain 28A)</name>
    <name type="common">Northern leaf blight fungus</name>
    <name type="synonym">Setosphaeria turcica</name>
    <dbReference type="NCBI Taxonomy" id="671987"/>
    <lineage>
        <taxon>Eukaryota</taxon>
        <taxon>Fungi</taxon>
        <taxon>Dikarya</taxon>
        <taxon>Ascomycota</taxon>
        <taxon>Pezizomycotina</taxon>
        <taxon>Dothideomycetes</taxon>
        <taxon>Pleosporomycetidae</taxon>
        <taxon>Pleosporales</taxon>
        <taxon>Pleosporineae</taxon>
        <taxon>Pleosporaceae</taxon>
        <taxon>Exserohilum</taxon>
    </lineage>
</organism>
<protein>
    <submittedName>
        <fullName evidence="2">Uncharacterized protein</fullName>
    </submittedName>
</protein>
<feature type="region of interest" description="Disordered" evidence="1">
    <location>
        <begin position="1"/>
        <end position="115"/>
    </location>
</feature>
<feature type="region of interest" description="Disordered" evidence="1">
    <location>
        <begin position="188"/>
        <end position="238"/>
    </location>
</feature>
<dbReference type="Proteomes" id="UP000016935">
    <property type="component" value="Unassembled WGS sequence"/>
</dbReference>
<dbReference type="AlphaFoldDB" id="R0JLU0"/>
<name>R0JLU0_EXST2</name>
<dbReference type="HOGENOM" id="CLU_1166460_0_0_1"/>